<dbReference type="AlphaFoldDB" id="A0A1G1VV39"/>
<organism evidence="4 5">
    <name type="scientific">Candidatus Chisholmbacteria bacterium RIFCSPLOWO2_01_FULL_49_14</name>
    <dbReference type="NCBI Taxonomy" id="1797593"/>
    <lineage>
        <taxon>Bacteria</taxon>
        <taxon>Candidatus Chisholmiibacteriota</taxon>
    </lineage>
</organism>
<dbReference type="STRING" id="1797593.A3A65_04090"/>
<keyword evidence="2" id="KW-1133">Transmembrane helix</keyword>
<feature type="domain" description="Cell envelope-related transcriptional attenuator" evidence="3">
    <location>
        <begin position="90"/>
        <end position="273"/>
    </location>
</feature>
<dbReference type="Proteomes" id="UP000176723">
    <property type="component" value="Unassembled WGS sequence"/>
</dbReference>
<accession>A0A1G1VV39</accession>
<dbReference type="PANTHER" id="PTHR33392:SF6">
    <property type="entry name" value="POLYISOPRENYL-TEICHOIC ACID--PEPTIDOGLYCAN TEICHOIC ACID TRANSFERASE TAGU"/>
    <property type="match status" value="1"/>
</dbReference>
<name>A0A1G1VV39_9BACT</name>
<evidence type="ECO:0000256" key="2">
    <source>
        <dbReference type="SAM" id="Phobius"/>
    </source>
</evidence>
<evidence type="ECO:0000313" key="4">
    <source>
        <dbReference type="EMBL" id="OGY19276.1"/>
    </source>
</evidence>
<sequence length="368" mass="40181">MQFRSLLVGKRLVILIAACLLFLLSLVGGYLYFTVTRMVVDSNPAEQMLSPVPEFSMFDLQPIPTPEVPTSYNLLLIGYGGGGHEGGELSDSLIVAHLDPLAKRVALVSVPRDLWITLPTGGSNRENRKINHAYVLGGSTLAKQAVSTVVGLPIQYFISVSFDGITQAIDELDGVTVDVPVAFDDYFYPVPGKEIETCGKTPEEVGVILTTLSGFEIDKQFPCRFEQLHFDAGKQLMDGETALKFVRSRHSAQHGGDFARSQRQQALLLGIRDRLLSLGALNDAVAFFNQLSHTIQTDLNEEAILVLKDSAGNLSDYQYRSIQLTTDNALTLTTSSDGQSILVPKEGAGHWDRIHAYIAGAIENPTQE</sequence>
<dbReference type="Gene3D" id="3.40.630.190">
    <property type="entry name" value="LCP protein"/>
    <property type="match status" value="1"/>
</dbReference>
<evidence type="ECO:0000313" key="5">
    <source>
        <dbReference type="Proteomes" id="UP000176723"/>
    </source>
</evidence>
<gene>
    <name evidence="4" type="ORF">A3A65_04090</name>
</gene>
<proteinExistence type="inferred from homology"/>
<comment type="similarity">
    <text evidence="1">Belongs to the LytR/CpsA/Psr (LCP) family.</text>
</comment>
<dbReference type="EMBL" id="MHCL01000029">
    <property type="protein sequence ID" value="OGY19276.1"/>
    <property type="molecule type" value="Genomic_DNA"/>
</dbReference>
<comment type="caution">
    <text evidence="4">The sequence shown here is derived from an EMBL/GenBank/DDBJ whole genome shotgun (WGS) entry which is preliminary data.</text>
</comment>
<dbReference type="PANTHER" id="PTHR33392">
    <property type="entry name" value="POLYISOPRENYL-TEICHOIC ACID--PEPTIDOGLYCAN TEICHOIC ACID TRANSFERASE TAGU"/>
    <property type="match status" value="1"/>
</dbReference>
<evidence type="ECO:0000259" key="3">
    <source>
        <dbReference type="Pfam" id="PF03816"/>
    </source>
</evidence>
<dbReference type="Pfam" id="PF03816">
    <property type="entry name" value="LytR_cpsA_psr"/>
    <property type="match status" value="1"/>
</dbReference>
<dbReference type="NCBIfam" id="TIGR00350">
    <property type="entry name" value="lytR_cpsA_psr"/>
    <property type="match status" value="1"/>
</dbReference>
<protein>
    <recommendedName>
        <fullName evidence="3">Cell envelope-related transcriptional attenuator domain-containing protein</fullName>
    </recommendedName>
</protein>
<dbReference type="InterPro" id="IPR050922">
    <property type="entry name" value="LytR/CpsA/Psr_CW_biosynth"/>
</dbReference>
<dbReference type="InterPro" id="IPR004474">
    <property type="entry name" value="LytR_CpsA_psr"/>
</dbReference>
<keyword evidence="2" id="KW-0472">Membrane</keyword>
<keyword evidence="2" id="KW-0812">Transmembrane</keyword>
<feature type="transmembrane region" description="Helical" evidence="2">
    <location>
        <begin position="12"/>
        <end position="33"/>
    </location>
</feature>
<evidence type="ECO:0000256" key="1">
    <source>
        <dbReference type="ARBA" id="ARBA00006068"/>
    </source>
</evidence>
<reference evidence="4 5" key="1">
    <citation type="journal article" date="2016" name="Nat. Commun.">
        <title>Thousands of microbial genomes shed light on interconnected biogeochemical processes in an aquifer system.</title>
        <authorList>
            <person name="Anantharaman K."/>
            <person name="Brown C.T."/>
            <person name="Hug L.A."/>
            <person name="Sharon I."/>
            <person name="Castelle C.J."/>
            <person name="Probst A.J."/>
            <person name="Thomas B.C."/>
            <person name="Singh A."/>
            <person name="Wilkins M.J."/>
            <person name="Karaoz U."/>
            <person name="Brodie E.L."/>
            <person name="Williams K.H."/>
            <person name="Hubbard S.S."/>
            <person name="Banfield J.F."/>
        </authorList>
    </citation>
    <scope>NUCLEOTIDE SEQUENCE [LARGE SCALE GENOMIC DNA]</scope>
</reference>